<evidence type="ECO:0000256" key="12">
    <source>
        <dbReference type="ARBA" id="ARBA00022840"/>
    </source>
</evidence>
<dbReference type="GO" id="GO:0043235">
    <property type="term" value="C:receptor complex"/>
    <property type="evidence" value="ECO:0007669"/>
    <property type="project" value="TreeGrafter"/>
</dbReference>
<feature type="domain" description="Protein kinase" evidence="22">
    <location>
        <begin position="1086"/>
        <end position="1448"/>
    </location>
</feature>
<dbReference type="PRINTS" id="PR00109">
    <property type="entry name" value="TYRKINASE"/>
</dbReference>
<keyword evidence="11" id="KW-0418">Kinase</keyword>
<keyword evidence="13 20" id="KW-1133">Transmembrane helix</keyword>
<proteinExistence type="predicted"/>
<dbReference type="SMART" id="SM00219">
    <property type="entry name" value="TyrKc"/>
    <property type="match status" value="1"/>
</dbReference>
<evidence type="ECO:0000256" key="18">
    <source>
        <dbReference type="ARBA" id="ARBA00023211"/>
    </source>
</evidence>
<protein>
    <recommendedName>
        <fullName evidence="2">receptor protein-tyrosine kinase</fullName>
        <ecNumber evidence="2">2.7.10.1</ecNumber>
    </recommendedName>
</protein>
<dbReference type="GO" id="GO:0005524">
    <property type="term" value="F:ATP binding"/>
    <property type="evidence" value="ECO:0007669"/>
    <property type="project" value="UniProtKB-KW"/>
</dbReference>
<dbReference type="Gene3D" id="1.10.510.10">
    <property type="entry name" value="Transferase(Phosphotransferase) domain 1"/>
    <property type="match status" value="1"/>
</dbReference>
<dbReference type="Gene3D" id="2.60.40.10">
    <property type="entry name" value="Immunoglobulins"/>
    <property type="match status" value="1"/>
</dbReference>
<keyword evidence="14 20" id="KW-0472">Membrane</keyword>
<evidence type="ECO:0000256" key="5">
    <source>
        <dbReference type="ARBA" id="ARBA00022685"/>
    </source>
</evidence>
<keyword evidence="12" id="KW-0067">ATP-binding</keyword>
<accession>A0A8J4X1Z4</accession>
<keyword evidence="6 20" id="KW-0812">Transmembrane</keyword>
<dbReference type="InterPro" id="IPR020635">
    <property type="entry name" value="Tyr_kinase_cat_dom"/>
</dbReference>
<feature type="transmembrane region" description="Helical" evidence="20">
    <location>
        <begin position="1025"/>
        <end position="1050"/>
    </location>
</feature>
<dbReference type="InterPro" id="IPR009030">
    <property type="entry name" value="Growth_fac_rcpt_cys_sf"/>
</dbReference>
<evidence type="ECO:0000256" key="11">
    <source>
        <dbReference type="ARBA" id="ARBA00022777"/>
    </source>
</evidence>
<dbReference type="SMART" id="SM00261">
    <property type="entry name" value="FU"/>
    <property type="match status" value="1"/>
</dbReference>
<dbReference type="SUPFAM" id="SSF49265">
    <property type="entry name" value="Fibronectin type III"/>
    <property type="match status" value="2"/>
</dbReference>
<dbReference type="PANTHER" id="PTHR24416:SF525">
    <property type="entry name" value="INSULIN-LIKE RECEPTOR"/>
    <property type="match status" value="1"/>
</dbReference>
<evidence type="ECO:0000256" key="7">
    <source>
        <dbReference type="ARBA" id="ARBA00022723"/>
    </source>
</evidence>
<dbReference type="PANTHER" id="PTHR24416">
    <property type="entry name" value="TYROSINE-PROTEIN KINASE RECEPTOR"/>
    <property type="match status" value="1"/>
</dbReference>
<dbReference type="InterPro" id="IPR036941">
    <property type="entry name" value="Rcpt_L-dom_sf"/>
</dbReference>
<dbReference type="SUPFAM" id="SSF57184">
    <property type="entry name" value="Growth factor receptor domain"/>
    <property type="match status" value="1"/>
</dbReference>
<dbReference type="EC" id="2.7.10.1" evidence="2"/>
<evidence type="ECO:0000256" key="9">
    <source>
        <dbReference type="ARBA" id="ARBA00022737"/>
    </source>
</evidence>
<keyword evidence="9" id="KW-0677">Repeat</keyword>
<dbReference type="GO" id="GO:0005886">
    <property type="term" value="C:plasma membrane"/>
    <property type="evidence" value="ECO:0007669"/>
    <property type="project" value="TreeGrafter"/>
</dbReference>
<evidence type="ECO:0000256" key="2">
    <source>
        <dbReference type="ARBA" id="ARBA00011902"/>
    </source>
</evidence>
<keyword evidence="15" id="KW-0829">Tyrosine-protein kinase</keyword>
<evidence type="ECO:0000256" key="4">
    <source>
        <dbReference type="ARBA" id="ARBA00022679"/>
    </source>
</evidence>
<keyword evidence="4" id="KW-0808">Transferase</keyword>
<dbReference type="InterPro" id="IPR001245">
    <property type="entry name" value="Ser-Thr/Tyr_kinase_cat_dom"/>
</dbReference>
<keyword evidence="18" id="KW-0464">Manganese</keyword>
<evidence type="ECO:0000256" key="13">
    <source>
        <dbReference type="ARBA" id="ARBA00022989"/>
    </source>
</evidence>
<evidence type="ECO:0000256" key="8">
    <source>
        <dbReference type="ARBA" id="ARBA00022729"/>
    </source>
</evidence>
<organism evidence="23 24">
    <name type="scientific">Paragonimus heterotremus</name>
    <dbReference type="NCBI Taxonomy" id="100268"/>
    <lineage>
        <taxon>Eukaryota</taxon>
        <taxon>Metazoa</taxon>
        <taxon>Spiralia</taxon>
        <taxon>Lophotrochozoa</taxon>
        <taxon>Platyhelminthes</taxon>
        <taxon>Trematoda</taxon>
        <taxon>Digenea</taxon>
        <taxon>Plagiorchiida</taxon>
        <taxon>Troglotremata</taxon>
        <taxon>Troglotrematidae</taxon>
        <taxon>Paragonimus</taxon>
    </lineage>
</organism>
<dbReference type="InterPro" id="IPR000719">
    <property type="entry name" value="Prot_kinase_dom"/>
</dbReference>
<evidence type="ECO:0000256" key="19">
    <source>
        <dbReference type="ARBA" id="ARBA00051243"/>
    </source>
</evidence>
<comment type="subcellular location">
    <subcellularLocation>
        <location evidence="1">Membrane</location>
        <topology evidence="1">Single-pass type I membrane protein</topology>
    </subcellularLocation>
</comment>
<dbReference type="PROSITE" id="PS00109">
    <property type="entry name" value="PROTEIN_KINASE_TYR"/>
    <property type="match status" value="1"/>
</dbReference>
<dbReference type="SUPFAM" id="SSF56112">
    <property type="entry name" value="Protein kinase-like (PK-like)"/>
    <property type="match status" value="1"/>
</dbReference>
<keyword evidence="17" id="KW-0325">Glycoprotein</keyword>
<dbReference type="InterPro" id="IPR000494">
    <property type="entry name" value="Rcpt_L-dom"/>
</dbReference>
<dbReference type="GO" id="GO:0007169">
    <property type="term" value="P:cell surface receptor protein tyrosine kinase signaling pathway"/>
    <property type="evidence" value="ECO:0007669"/>
    <property type="project" value="TreeGrafter"/>
</dbReference>
<evidence type="ECO:0000256" key="14">
    <source>
        <dbReference type="ARBA" id="ARBA00023136"/>
    </source>
</evidence>
<keyword evidence="16" id="KW-0675">Receptor</keyword>
<dbReference type="InterPro" id="IPR003961">
    <property type="entry name" value="FN3_dom"/>
</dbReference>
<dbReference type="InterPro" id="IPR006212">
    <property type="entry name" value="Furin_repeat"/>
</dbReference>
<dbReference type="InterPro" id="IPR036116">
    <property type="entry name" value="FN3_sf"/>
</dbReference>
<dbReference type="CDD" id="cd00064">
    <property type="entry name" value="FU"/>
    <property type="match status" value="1"/>
</dbReference>
<dbReference type="GO" id="GO:0046872">
    <property type="term" value="F:metal ion binding"/>
    <property type="evidence" value="ECO:0007669"/>
    <property type="project" value="UniProtKB-KW"/>
</dbReference>
<evidence type="ECO:0000256" key="10">
    <source>
        <dbReference type="ARBA" id="ARBA00022741"/>
    </source>
</evidence>
<evidence type="ECO:0000256" key="15">
    <source>
        <dbReference type="ARBA" id="ARBA00023137"/>
    </source>
</evidence>
<feature type="chain" id="PRO_5035264276" description="receptor protein-tyrosine kinase" evidence="21">
    <location>
        <begin position="23"/>
        <end position="1652"/>
    </location>
</feature>
<feature type="signal peptide" evidence="21">
    <location>
        <begin position="1"/>
        <end position="22"/>
    </location>
</feature>
<dbReference type="Gene3D" id="3.30.200.20">
    <property type="entry name" value="Phosphorylase Kinase, domain 1"/>
    <property type="match status" value="1"/>
</dbReference>
<dbReference type="PROSITE" id="PS50011">
    <property type="entry name" value="PROTEIN_KINASE_DOM"/>
    <property type="match status" value="1"/>
</dbReference>
<gene>
    <name evidence="23" type="ORF">PHET_02483</name>
</gene>
<evidence type="ECO:0000256" key="3">
    <source>
        <dbReference type="ARBA" id="ARBA00022553"/>
    </source>
</evidence>
<evidence type="ECO:0000313" key="23">
    <source>
        <dbReference type="EMBL" id="KAF5404047.1"/>
    </source>
</evidence>
<keyword evidence="10" id="KW-0547">Nucleotide-binding</keyword>
<dbReference type="InterPro" id="IPR008266">
    <property type="entry name" value="Tyr_kinase_AS"/>
</dbReference>
<dbReference type="Pfam" id="PF01030">
    <property type="entry name" value="Recep_L_domain"/>
    <property type="match status" value="2"/>
</dbReference>
<comment type="catalytic activity">
    <reaction evidence="19">
        <text>L-tyrosyl-[protein] + ATP = O-phospho-L-tyrosyl-[protein] + ADP + H(+)</text>
        <dbReference type="Rhea" id="RHEA:10596"/>
        <dbReference type="Rhea" id="RHEA-COMP:10136"/>
        <dbReference type="Rhea" id="RHEA-COMP:20101"/>
        <dbReference type="ChEBI" id="CHEBI:15378"/>
        <dbReference type="ChEBI" id="CHEBI:30616"/>
        <dbReference type="ChEBI" id="CHEBI:46858"/>
        <dbReference type="ChEBI" id="CHEBI:61978"/>
        <dbReference type="ChEBI" id="CHEBI:456216"/>
        <dbReference type="EC" id="2.7.10.1"/>
    </reaction>
</comment>
<evidence type="ECO:0000256" key="16">
    <source>
        <dbReference type="ARBA" id="ARBA00023170"/>
    </source>
</evidence>
<evidence type="ECO:0000256" key="6">
    <source>
        <dbReference type="ARBA" id="ARBA00022692"/>
    </source>
</evidence>
<evidence type="ECO:0000256" key="20">
    <source>
        <dbReference type="SAM" id="Phobius"/>
    </source>
</evidence>
<dbReference type="EMBL" id="LUCH01000914">
    <property type="protein sequence ID" value="KAF5404047.1"/>
    <property type="molecule type" value="Genomic_DNA"/>
</dbReference>
<comment type="caution">
    <text evidence="23">The sequence shown here is derived from an EMBL/GenBank/DDBJ whole genome shotgun (WGS) entry which is preliminary data.</text>
</comment>
<evidence type="ECO:0000256" key="21">
    <source>
        <dbReference type="SAM" id="SignalP"/>
    </source>
</evidence>
<reference evidence="23" key="1">
    <citation type="submission" date="2019-05" db="EMBL/GenBank/DDBJ databases">
        <title>Annotation for the trematode Paragonimus heterotremus.</title>
        <authorList>
            <person name="Choi Y.-J."/>
        </authorList>
    </citation>
    <scope>NUCLEOTIDE SEQUENCE</scope>
    <source>
        <strain evidence="23">LC</strain>
    </source>
</reference>
<evidence type="ECO:0000259" key="22">
    <source>
        <dbReference type="PROSITE" id="PS50011"/>
    </source>
</evidence>
<keyword evidence="8 21" id="KW-0732">Signal</keyword>
<dbReference type="Pfam" id="PF07714">
    <property type="entry name" value="PK_Tyr_Ser-Thr"/>
    <property type="match status" value="2"/>
</dbReference>
<dbReference type="Pfam" id="PF00757">
    <property type="entry name" value="Furin-like"/>
    <property type="match status" value="1"/>
</dbReference>
<dbReference type="InterPro" id="IPR013783">
    <property type="entry name" value="Ig-like_fold"/>
</dbReference>
<dbReference type="InterPro" id="IPR006211">
    <property type="entry name" value="Furin-like_Cys-rich_dom"/>
</dbReference>
<dbReference type="InterPro" id="IPR011009">
    <property type="entry name" value="Kinase-like_dom_sf"/>
</dbReference>
<dbReference type="Gene3D" id="2.10.220.10">
    <property type="entry name" value="Hormone Receptor, Insulin-like Growth Factor Receptor 1, Chain A, domain 2"/>
    <property type="match status" value="1"/>
</dbReference>
<dbReference type="OrthoDB" id="5809444at2759"/>
<dbReference type="InterPro" id="IPR050122">
    <property type="entry name" value="RTK"/>
</dbReference>
<dbReference type="Proteomes" id="UP000748531">
    <property type="component" value="Unassembled WGS sequence"/>
</dbReference>
<evidence type="ECO:0000313" key="24">
    <source>
        <dbReference type="Proteomes" id="UP000748531"/>
    </source>
</evidence>
<keyword evidence="5" id="KW-0165">Cleavage on pair of basic residues</keyword>
<dbReference type="SMART" id="SM00060">
    <property type="entry name" value="FN3"/>
    <property type="match status" value="3"/>
</dbReference>
<dbReference type="GO" id="GO:0004714">
    <property type="term" value="F:transmembrane receptor protein tyrosine kinase activity"/>
    <property type="evidence" value="ECO:0007669"/>
    <property type="project" value="UniProtKB-EC"/>
</dbReference>
<keyword evidence="24" id="KW-1185">Reference proteome</keyword>
<dbReference type="SUPFAM" id="SSF52058">
    <property type="entry name" value="L domain-like"/>
    <property type="match status" value="2"/>
</dbReference>
<keyword evidence="3" id="KW-0597">Phosphoprotein</keyword>
<sequence length="1652" mass="184352">MSARYVHLCVFISISLISIAQCMVELPDSSQHQVVCRRFDIREPGVLLELAKCTVVEGDLFLAFLRLQPNSTIPTLREITGSLLLYDVYGLDSLSQLFPRLVIIRGQTLIDDYAFVVKNTGFKDVALPSLRIIQRGGVRFDNNPTLCHINTVNWPVLLGPGTSGTLLKFNQNGFQCTDLCEARCTNVSGSSVVSFEDRNADGPFCWSFGLCQSICSLRCRQLGLACHMQHPDQCCHRECLGGCYTNGSSGCISCVHVPYKGRCLTKCPVGLLLYLNRRCITPSQCLRQIPRGSVSSSTILHSDGMPASQNSLGQHSYVIYGETCVSKCPAGYVIQISTGRCVACDGDRCPRKRCREFFIRSLKDLDDLRGCWSVDALYLSIQDEDSESVMKLLDVTFSTLRVIQHSLRIVRSPPITSLRFLSNLEQIGVANGSSQHWIALEVSENDYLKELWSTPPIDSPPASFSPPGLHLWSTGLVRFTQNRRLCPDSIFQLFNSDTLKLMPHGRSLIEAESGLISITNGDLARCSWTEFPMSVDQVTASSVRISWSKHVTVRHYDRPSPTTASLHRDEVVLTIIYHCPASTNISSWEDLTQDGSLHCRMGKVSCERANRNSSEFGNCFKVLTDLEPSTRYVVYLEMRFPLSRSGAHSHLTYFTTQSINPSEPHYAWLNPLEDNTLRLTWIAPDKSSNLIGHYLIWVRTMPIPLSNFVEHDFCVKIHPDGHFNQSGWPADLVGLLVIPASSQQQKLEYSQMLRSLPAFNVVMVELSACLLPPGSQSLNSSCRTPVPWLNLVADQRVDLHSALSSQWAACETELCSPRVLLIGRVHPKASGDNVLSETLHSHSYGSGSVALFWSEPVSPNGAILYYTLRYQRTPSADISEDAQPQSSIENQSVRNETAYGNEDANPNPNLLLDTSQQQRVWLSKCVAVRDWLEFEPDELRKNFTHAPSSSGSFGQDRLNALHRSKRHGALTFGGTFMRNLPSGQYLVQVQAVSLAGAGQWTLPHLFVIEPYLTVQQQPHWSAAQIILAILNSLLISVVILFVFGLVTYLIRQRYLRATAWKSFNRDYWNIYDLDAWEMSMTDLQVFSWKHPLGHGSFGTVYRGLVHELKTPARAVYGNPTNIPVAIKTISNLATLFDRRDFINEACRMKGFQSYHLVRLLGLISSKYNRRGRHAKDGCFMYLRDCVGRFSPHVLRRSGISASSTHPSSTERGGTFYTECLSQTPKRRNRHEVCTLATDTSDQYVAGLHNVASNSPLVIMELMSEGDLVSYLRHLGDSGQGCVRPEQAYLWAAQIADGMAYLAAKKYVHRDLAARNCLVDDRLVVKIGDFGLCRNLHQREYYHKKGRGRLPIRWMAPESLQTSHCTTQSDVWSYGVVLWEIATMACLPYRGMSHEQVIQFVLNGKTLLSNGLPNHCSDLLLALMLHCWAYDPADRPTFLGLCALLAPRFGDAVFRSASFFYCGESLLDPSSPHPVLAAPAITFESWSADSFCPDPAKTLADALNALLCGHDILLDSPRILPSSVSNFSDQMTAEQSDEHKLPDSSVLSCSNLRIMSTVLSGKSHLLPECTTSMDDPCLPVQTLDQLLKLGQFIDTGDVSEVLRGDTDFHSIDEAYGAVECAISESPLQFRIPDSRLSMRCSREHIKLLPLSTQ</sequence>
<dbReference type="FunFam" id="1.10.510.10:FF:000554">
    <property type="entry name" value="Predicted protein"/>
    <property type="match status" value="1"/>
</dbReference>
<evidence type="ECO:0000256" key="1">
    <source>
        <dbReference type="ARBA" id="ARBA00004479"/>
    </source>
</evidence>
<name>A0A8J4X1Z4_9TREM</name>
<dbReference type="Gene3D" id="3.80.20.20">
    <property type="entry name" value="Receptor L-domain"/>
    <property type="match status" value="2"/>
</dbReference>
<evidence type="ECO:0000256" key="17">
    <source>
        <dbReference type="ARBA" id="ARBA00023180"/>
    </source>
</evidence>
<keyword evidence="7" id="KW-0479">Metal-binding</keyword>